<sequence length="29" mass="3210">MPGPKSPGFLCPPWTDGCIAFEIQYQKPT</sequence>
<protein>
    <submittedName>
        <fullName evidence="1">Uncharacterized protein</fullName>
    </submittedName>
</protein>
<accession>A0A8S5M4C2</accession>
<dbReference type="EMBL" id="BK014813">
    <property type="protein sequence ID" value="DAD76915.1"/>
    <property type="molecule type" value="Genomic_DNA"/>
</dbReference>
<proteinExistence type="predicted"/>
<name>A0A8S5M4C2_9CAUD</name>
<reference evidence="1" key="1">
    <citation type="journal article" date="2021" name="Proc. Natl. Acad. Sci. U.S.A.">
        <title>A Catalog of Tens of Thousands of Viruses from Human Metagenomes Reveals Hidden Associations with Chronic Diseases.</title>
        <authorList>
            <person name="Tisza M.J."/>
            <person name="Buck C.B."/>
        </authorList>
    </citation>
    <scope>NUCLEOTIDE SEQUENCE</scope>
    <source>
        <strain evidence="1">Ct3b712</strain>
    </source>
</reference>
<organism evidence="1">
    <name type="scientific">Siphoviridae sp. ct3b712</name>
    <dbReference type="NCBI Taxonomy" id="2826283"/>
    <lineage>
        <taxon>Viruses</taxon>
        <taxon>Duplodnaviria</taxon>
        <taxon>Heunggongvirae</taxon>
        <taxon>Uroviricota</taxon>
        <taxon>Caudoviricetes</taxon>
    </lineage>
</organism>
<evidence type="ECO:0000313" key="1">
    <source>
        <dbReference type="EMBL" id="DAD76915.1"/>
    </source>
</evidence>